<comment type="caution">
    <text evidence="4">The sequence shown here is derived from an EMBL/GenBank/DDBJ whole genome shotgun (WGS) entry which is preliminary data.</text>
</comment>
<feature type="coiled-coil region" evidence="2">
    <location>
        <begin position="177"/>
        <end position="204"/>
    </location>
</feature>
<evidence type="ECO:0000256" key="3">
    <source>
        <dbReference type="SAM" id="SignalP"/>
    </source>
</evidence>
<feature type="signal peptide" evidence="3">
    <location>
        <begin position="1"/>
        <end position="19"/>
    </location>
</feature>
<dbReference type="RefSeq" id="WP_129471042.1">
    <property type="nucleotide sequence ID" value="NZ_SAWZ01000004.1"/>
</dbReference>
<comment type="similarity">
    <text evidence="1">Belongs to the outer membrane factor (OMF) (TC 1.B.17) family.</text>
</comment>
<sequence>MWLRWAALAALAAVSCVHAQDRPPAPLSLDEALARVSDTHPALRLIEGERQVLQARGERAALRPPLILGAQAENVLGSGQARGFDQAELTLSLSGVLERGGKLDARRALAQANLDALAPQREAARLDLLAEVARRYQAIVVAQRQQALALLDIDQRQRAVQAARTRLQAGASPESVLFSAQAQLAQAELDRDRAAEAARAARRHLATLWNAREPDFDTATGDLDGLPELEAFDALAQWLQRTPELAIVTGQARVREAQLRLAQGERATDLQWQLGVRRLQGQQATALVAALSLPLGNAVRAEPEIRAAQAELALTTVQREALLLQLHATLAEAHGRYLTARLEVQRLGRDVLPRLQQAEHAAERAWRAGAISYLEWAQLQGQRIQALQRQLEAAAQAQTALIELQRLTGQPLVVPNPSQETAP</sequence>
<protein>
    <submittedName>
        <fullName evidence="4">TolC family protein</fullName>
    </submittedName>
</protein>
<dbReference type="PANTHER" id="PTHR30203:SF24">
    <property type="entry name" value="BLR4935 PROTEIN"/>
    <property type="match status" value="1"/>
</dbReference>
<dbReference type="PROSITE" id="PS51257">
    <property type="entry name" value="PROKAR_LIPOPROTEIN"/>
    <property type="match status" value="1"/>
</dbReference>
<dbReference type="PANTHER" id="PTHR30203">
    <property type="entry name" value="OUTER MEMBRANE CATION EFFLUX PROTEIN"/>
    <property type="match status" value="1"/>
</dbReference>
<evidence type="ECO:0000256" key="2">
    <source>
        <dbReference type="SAM" id="Coils"/>
    </source>
</evidence>
<evidence type="ECO:0000313" key="4">
    <source>
        <dbReference type="EMBL" id="RXR06131.1"/>
    </source>
</evidence>
<keyword evidence="3" id="KW-0732">Signal</keyword>
<gene>
    <name evidence="4" type="ORF">EPA99_09860</name>
</gene>
<evidence type="ECO:0000313" key="5">
    <source>
        <dbReference type="Proteomes" id="UP000289784"/>
    </source>
</evidence>
<reference evidence="4 5" key="1">
    <citation type="submission" date="2019-01" db="EMBL/GenBank/DDBJ databases">
        <title>Pseudoxanthomonas composti sp. nov., isolated from compost.</title>
        <authorList>
            <person name="Yang G."/>
        </authorList>
    </citation>
    <scope>NUCLEOTIDE SEQUENCE [LARGE SCALE GENOMIC DNA]</scope>
    <source>
        <strain evidence="4 5">GSS15</strain>
    </source>
</reference>
<feature type="chain" id="PRO_5020285320" evidence="3">
    <location>
        <begin position="20"/>
        <end position="423"/>
    </location>
</feature>
<dbReference type="Gene3D" id="1.20.1600.10">
    <property type="entry name" value="Outer membrane efflux proteins (OEP)"/>
    <property type="match status" value="1"/>
</dbReference>
<dbReference type="SUPFAM" id="SSF56954">
    <property type="entry name" value="Outer membrane efflux proteins (OEP)"/>
    <property type="match status" value="1"/>
</dbReference>
<dbReference type="GO" id="GO:0015562">
    <property type="term" value="F:efflux transmembrane transporter activity"/>
    <property type="evidence" value="ECO:0007669"/>
    <property type="project" value="InterPro"/>
</dbReference>
<keyword evidence="5" id="KW-1185">Reference proteome</keyword>
<feature type="coiled-coil region" evidence="2">
    <location>
        <begin position="377"/>
        <end position="407"/>
    </location>
</feature>
<accession>A0A4Q1JVF2</accession>
<dbReference type="InterPro" id="IPR010131">
    <property type="entry name" value="MdtP/NodT-like"/>
</dbReference>
<dbReference type="AlphaFoldDB" id="A0A4Q1JVF2"/>
<keyword evidence="2" id="KW-0175">Coiled coil</keyword>
<dbReference type="OrthoDB" id="9791261at2"/>
<organism evidence="4 5">
    <name type="scientific">Pseudoxanthomonas composti</name>
    <dbReference type="NCBI Taxonomy" id="2137479"/>
    <lineage>
        <taxon>Bacteria</taxon>
        <taxon>Pseudomonadati</taxon>
        <taxon>Pseudomonadota</taxon>
        <taxon>Gammaproteobacteria</taxon>
        <taxon>Lysobacterales</taxon>
        <taxon>Lysobacteraceae</taxon>
        <taxon>Pseudoxanthomonas</taxon>
    </lineage>
</organism>
<proteinExistence type="inferred from homology"/>
<evidence type="ECO:0000256" key="1">
    <source>
        <dbReference type="ARBA" id="ARBA00007613"/>
    </source>
</evidence>
<name>A0A4Q1JVF2_9GAMM</name>
<dbReference type="Pfam" id="PF02321">
    <property type="entry name" value="OEP"/>
    <property type="match status" value="1"/>
</dbReference>
<dbReference type="Proteomes" id="UP000289784">
    <property type="component" value="Unassembled WGS sequence"/>
</dbReference>
<dbReference type="EMBL" id="SAWZ01000004">
    <property type="protein sequence ID" value="RXR06131.1"/>
    <property type="molecule type" value="Genomic_DNA"/>
</dbReference>
<dbReference type="InterPro" id="IPR003423">
    <property type="entry name" value="OMP_efflux"/>
</dbReference>